<dbReference type="SUPFAM" id="SSF57938">
    <property type="entry name" value="DnaJ/Hsp40 cysteine-rich domain"/>
    <property type="match status" value="1"/>
</dbReference>
<dbReference type="SUPFAM" id="SSF55920">
    <property type="entry name" value="Creatinase/aminopeptidase"/>
    <property type="match status" value="1"/>
</dbReference>
<evidence type="ECO:0000259" key="21">
    <source>
        <dbReference type="PROSITE" id="PS50076"/>
    </source>
</evidence>
<dbReference type="CDD" id="cd06257">
    <property type="entry name" value="DnaJ"/>
    <property type="match status" value="1"/>
</dbReference>
<dbReference type="InterPro" id="IPR008971">
    <property type="entry name" value="HSP40/DnaJ_pept-bd"/>
</dbReference>
<accession>A0A0V0TLJ7</accession>
<evidence type="ECO:0000256" key="5">
    <source>
        <dbReference type="ARBA" id="ARBA00022737"/>
    </source>
</evidence>
<dbReference type="InterPro" id="IPR036869">
    <property type="entry name" value="J_dom_sf"/>
</dbReference>
<protein>
    <recommendedName>
        <fullName evidence="14">Xaa-Pro dipeptidase</fullName>
        <ecNumber evidence="13">3.4.13.9</ecNumber>
    </recommendedName>
    <alternativeName>
        <fullName evidence="17">Imidodipeptidase</fullName>
    </alternativeName>
    <alternativeName>
        <fullName evidence="15">Peptidase D</fullName>
    </alternativeName>
    <alternativeName>
        <fullName evidence="16">Proline dipeptidase</fullName>
    </alternativeName>
</protein>
<dbReference type="InterPro" id="IPR001623">
    <property type="entry name" value="DnaJ_domain"/>
</dbReference>
<dbReference type="PANTHER" id="PTHR48480">
    <property type="match status" value="1"/>
</dbReference>
<keyword evidence="7" id="KW-0378">Hydrolase</keyword>
<dbReference type="PROSITE" id="PS50076">
    <property type="entry name" value="DNAJ_2"/>
    <property type="match status" value="1"/>
</dbReference>
<evidence type="ECO:0000256" key="4">
    <source>
        <dbReference type="ARBA" id="ARBA00022723"/>
    </source>
</evidence>
<keyword evidence="4 19" id="KW-0479">Metal-binding</keyword>
<dbReference type="PANTHER" id="PTHR48480:SF2">
    <property type="entry name" value="PEPTIDASE D"/>
    <property type="match status" value="1"/>
</dbReference>
<dbReference type="Pfam" id="PF00557">
    <property type="entry name" value="Peptidase_M24"/>
    <property type="match status" value="1"/>
</dbReference>
<comment type="similarity">
    <text evidence="12">Belongs to the peptidase M24B family. Eukaryotic-type prolidase subfamily.</text>
</comment>
<dbReference type="GO" id="GO:0051082">
    <property type="term" value="F:unfolded protein binding"/>
    <property type="evidence" value="ECO:0007669"/>
    <property type="project" value="InterPro"/>
</dbReference>
<dbReference type="InterPro" id="IPR002939">
    <property type="entry name" value="DnaJ_C"/>
</dbReference>
<evidence type="ECO:0000256" key="7">
    <source>
        <dbReference type="ARBA" id="ARBA00022801"/>
    </source>
</evidence>
<proteinExistence type="inferred from homology"/>
<feature type="domain" description="CR-type" evidence="22">
    <location>
        <begin position="113"/>
        <end position="197"/>
    </location>
</feature>
<dbReference type="Gene3D" id="1.10.287.110">
    <property type="entry name" value="DnaJ domain"/>
    <property type="match status" value="1"/>
</dbReference>
<dbReference type="Pfam" id="PF00684">
    <property type="entry name" value="DnaJ_CXXCXGXG"/>
    <property type="match status" value="1"/>
</dbReference>
<evidence type="ECO:0000256" key="8">
    <source>
        <dbReference type="ARBA" id="ARBA00022833"/>
    </source>
</evidence>
<evidence type="ECO:0000256" key="14">
    <source>
        <dbReference type="ARBA" id="ARBA00044141"/>
    </source>
</evidence>
<evidence type="ECO:0000256" key="11">
    <source>
        <dbReference type="ARBA" id="ARBA00023211"/>
    </source>
</evidence>
<evidence type="ECO:0000313" key="23">
    <source>
        <dbReference type="EMBL" id="KRX39903.1"/>
    </source>
</evidence>
<evidence type="ECO:0000256" key="12">
    <source>
        <dbReference type="ARBA" id="ARBA00043990"/>
    </source>
</evidence>
<organism evidence="23 24">
    <name type="scientific">Trichinella murrelli</name>
    <dbReference type="NCBI Taxonomy" id="144512"/>
    <lineage>
        <taxon>Eukaryota</taxon>
        <taxon>Metazoa</taxon>
        <taxon>Ecdysozoa</taxon>
        <taxon>Nematoda</taxon>
        <taxon>Enoplea</taxon>
        <taxon>Dorylaimia</taxon>
        <taxon>Trichinellida</taxon>
        <taxon>Trichinellidae</taxon>
        <taxon>Trichinella</taxon>
    </lineage>
</organism>
<dbReference type="GO" id="GO:0030145">
    <property type="term" value="F:manganese ion binding"/>
    <property type="evidence" value="ECO:0007669"/>
    <property type="project" value="InterPro"/>
</dbReference>
<evidence type="ECO:0000256" key="18">
    <source>
        <dbReference type="ARBA" id="ARBA00048994"/>
    </source>
</evidence>
<dbReference type="InterPro" id="IPR001131">
    <property type="entry name" value="Peptidase_M24B_aminopep-P_CS"/>
</dbReference>
<dbReference type="Pfam" id="PF01556">
    <property type="entry name" value="DnaJ_C"/>
    <property type="match status" value="1"/>
</dbReference>
<evidence type="ECO:0000256" key="3">
    <source>
        <dbReference type="ARBA" id="ARBA00022670"/>
    </source>
</evidence>
<keyword evidence="6 19" id="KW-0863">Zinc-finger</keyword>
<dbReference type="InterPro" id="IPR029149">
    <property type="entry name" value="Creatin/AminoP/Spt16_N"/>
</dbReference>
<comment type="cofactor">
    <cofactor evidence="1">
        <name>Mn(2+)</name>
        <dbReference type="ChEBI" id="CHEBI:29035"/>
    </cofactor>
</comment>
<comment type="caution">
    <text evidence="23">The sequence shown here is derived from an EMBL/GenBank/DDBJ whole genome shotgun (WGS) entry which is preliminary data.</text>
</comment>
<evidence type="ECO:0000256" key="13">
    <source>
        <dbReference type="ARBA" id="ARBA00044051"/>
    </source>
</evidence>
<keyword evidence="10" id="KW-0482">Metalloprotease</keyword>
<dbReference type="CDD" id="cd10719">
    <property type="entry name" value="DnaJ_zf"/>
    <property type="match status" value="1"/>
</dbReference>
<dbReference type="PROSITE" id="PS00491">
    <property type="entry name" value="PROLINE_PEPTIDASE"/>
    <property type="match status" value="1"/>
</dbReference>
<evidence type="ECO:0000313" key="24">
    <source>
        <dbReference type="Proteomes" id="UP000055048"/>
    </source>
</evidence>
<dbReference type="FunFam" id="2.10.230.10:FF:000001">
    <property type="entry name" value="DnaJ subfamily A member 2"/>
    <property type="match status" value="1"/>
</dbReference>
<dbReference type="PROSITE" id="PS00636">
    <property type="entry name" value="DNAJ_1"/>
    <property type="match status" value="1"/>
</dbReference>
<dbReference type="SUPFAM" id="SSF46565">
    <property type="entry name" value="Chaperone J-domain"/>
    <property type="match status" value="1"/>
</dbReference>
<dbReference type="InterPro" id="IPR007865">
    <property type="entry name" value="Aminopep_P_N"/>
</dbReference>
<evidence type="ECO:0000256" key="19">
    <source>
        <dbReference type="PROSITE-ProRule" id="PRU00546"/>
    </source>
</evidence>
<name>A0A0V0TLJ7_9BILA</name>
<dbReference type="GO" id="GO:0031072">
    <property type="term" value="F:heat shock protein binding"/>
    <property type="evidence" value="ECO:0007669"/>
    <property type="project" value="InterPro"/>
</dbReference>
<dbReference type="GO" id="GO:0008270">
    <property type="term" value="F:zinc ion binding"/>
    <property type="evidence" value="ECO:0007669"/>
    <property type="project" value="UniProtKB-KW"/>
</dbReference>
<dbReference type="SUPFAM" id="SSF53092">
    <property type="entry name" value="Creatinase/prolidase N-terminal domain"/>
    <property type="match status" value="1"/>
</dbReference>
<evidence type="ECO:0000259" key="22">
    <source>
        <dbReference type="PROSITE" id="PS51188"/>
    </source>
</evidence>
<dbReference type="Gene3D" id="3.90.230.10">
    <property type="entry name" value="Creatinase/methionine aminopeptidase superfamily"/>
    <property type="match status" value="1"/>
</dbReference>
<keyword evidence="11" id="KW-0464">Manganese</keyword>
<dbReference type="FunFam" id="2.60.260.20:FF:000003">
    <property type="entry name" value="DnaJ subfamily A member 2"/>
    <property type="match status" value="1"/>
</dbReference>
<evidence type="ECO:0000256" key="17">
    <source>
        <dbReference type="ARBA" id="ARBA00044351"/>
    </source>
</evidence>
<dbReference type="Pfam" id="PF05195">
    <property type="entry name" value="AMP_N"/>
    <property type="match status" value="1"/>
</dbReference>
<gene>
    <name evidence="23" type="primary">PEPD</name>
    <name evidence="23" type="ORF">T05_11670</name>
</gene>
<dbReference type="PROSITE" id="PS51188">
    <property type="entry name" value="ZF_CR"/>
    <property type="match status" value="1"/>
</dbReference>
<evidence type="ECO:0000256" key="9">
    <source>
        <dbReference type="ARBA" id="ARBA00022997"/>
    </source>
</evidence>
<keyword evidence="5" id="KW-0677">Repeat</keyword>
<dbReference type="InterPro" id="IPR036410">
    <property type="entry name" value="HSP_DnaJ_Cys-rich_dom_sf"/>
</dbReference>
<dbReference type="Gene3D" id="2.10.230.10">
    <property type="entry name" value="Heat shock protein DnaJ, cysteine-rich domain"/>
    <property type="match status" value="1"/>
</dbReference>
<keyword evidence="8 19" id="KW-0862">Zinc</keyword>
<dbReference type="Gene3D" id="3.40.350.10">
    <property type="entry name" value="Creatinase/prolidase N-terminal domain"/>
    <property type="match status" value="1"/>
</dbReference>
<comment type="catalytic activity">
    <reaction evidence="18">
        <text>Xaa-L-Pro dipeptide + H2O = an L-alpha-amino acid + L-proline</text>
        <dbReference type="Rhea" id="RHEA:76407"/>
        <dbReference type="ChEBI" id="CHEBI:15377"/>
        <dbReference type="ChEBI" id="CHEBI:59869"/>
        <dbReference type="ChEBI" id="CHEBI:60039"/>
        <dbReference type="ChEBI" id="CHEBI:195196"/>
        <dbReference type="EC" id="3.4.13.9"/>
    </reaction>
</comment>
<keyword evidence="3" id="KW-0645">Protease</keyword>
<feature type="domain" description="J" evidence="21">
    <location>
        <begin position="1"/>
        <end position="48"/>
    </location>
</feature>
<dbReference type="InterPro" id="IPR052433">
    <property type="entry name" value="X-Pro_dipept-like"/>
</dbReference>
<dbReference type="GO" id="GO:0006457">
    <property type="term" value="P:protein folding"/>
    <property type="evidence" value="ECO:0007669"/>
    <property type="project" value="InterPro"/>
</dbReference>
<dbReference type="SUPFAM" id="SSF49493">
    <property type="entry name" value="HSP40/DnaJ peptide-binding domain"/>
    <property type="match status" value="2"/>
</dbReference>
<dbReference type="PRINTS" id="PR00625">
    <property type="entry name" value="JDOMAIN"/>
</dbReference>
<feature type="zinc finger region" description="CR-type" evidence="19">
    <location>
        <begin position="113"/>
        <end position="197"/>
    </location>
</feature>
<dbReference type="InterPro" id="IPR000994">
    <property type="entry name" value="Pept_M24"/>
</dbReference>
<dbReference type="SMART" id="SM01011">
    <property type="entry name" value="AMP_N"/>
    <property type="match status" value="1"/>
</dbReference>
<dbReference type="InterPro" id="IPR001305">
    <property type="entry name" value="HSP_DnaJ_Cys-rich_dom"/>
</dbReference>
<dbReference type="Proteomes" id="UP000055048">
    <property type="component" value="Unassembled WGS sequence"/>
</dbReference>
<evidence type="ECO:0000256" key="1">
    <source>
        <dbReference type="ARBA" id="ARBA00001936"/>
    </source>
</evidence>
<comment type="subunit">
    <text evidence="2">Homodimer.</text>
</comment>
<dbReference type="GO" id="GO:0006508">
    <property type="term" value="P:proteolysis"/>
    <property type="evidence" value="ECO:0007669"/>
    <property type="project" value="UniProtKB-KW"/>
</dbReference>
<dbReference type="GO" id="GO:0070006">
    <property type="term" value="F:metalloaminopeptidase activity"/>
    <property type="evidence" value="ECO:0007669"/>
    <property type="project" value="InterPro"/>
</dbReference>
<evidence type="ECO:0000256" key="6">
    <source>
        <dbReference type="ARBA" id="ARBA00022771"/>
    </source>
</evidence>
<reference evidence="23 24" key="1">
    <citation type="submission" date="2015-01" db="EMBL/GenBank/DDBJ databases">
        <title>Evolution of Trichinella species and genotypes.</title>
        <authorList>
            <person name="Korhonen P.K."/>
            <person name="Edoardo P."/>
            <person name="Giuseppe L.R."/>
            <person name="Gasser R.B."/>
        </authorList>
    </citation>
    <scope>NUCLEOTIDE SEQUENCE [LARGE SCALE GENOMIC DNA]</scope>
    <source>
        <strain evidence="23">ISS417</strain>
    </source>
</reference>
<sequence length="835" mass="93622">MVVDTVLYDVLKVRPNATDAEIKKFKEISFAYEVLSDRSKRALYDMQGIEGLKGGGDDGDSMFSEDLMSHLFGSGIFGTMFGGGGKLGKERRRNRTEEIVYPLRVSLEDLYRGKVSKLQLNRNKICAKCNGFGGKANSAIPCSECQGRGVKVTVHQLAPGVMQQVRSSCPECKGERVVIPPKDRCAECRGKKTVKETKILEVHIKPGMWNGQKVIFYGEGDHLPCYEPGNVIIVIQEKEHEQFIRDKDNLLIKRKINLSEALCGYKFLLRHLDGRNLLITTSPGDVLSHGSTRCIWGEGMPKYHNSDFKGNLYIKFIVEFPSSHFTTEIHLKEIEKCLPRSSTHCKVSRDVEEVDLLPFEERYAAAPGGENRGEAYNTDDEPSDEENRARLLRELKKVVTSPATFILMEGGKVVNHHTTDLVEGDSMVFRQESYFFWTFGVKEPGFYGAISVQTGETYLFAPEVESRRSIWLGKIPSLEETKRQYGVTEVFYDDRIAEKLSTLGCLSVLTLTGQNTDSELDLVEPDVNLTRFHVNNKILYPIITECRVFKTDRELEFIRYACKVTCQAHIQTMCCCEVDMSELQLESGPNAAILHYGHAGKPNDRIMKKGDLCVMDMGAEFSSYASDVTSTFPISGQFLPKQCKIYEAVLDANRAIISKAKPEESWIVLHMTAQKIILKHLIQAGLLQGDLESMIDVSVGSVFMPHGVGHFLGLDVHDVGGYLKGVRSFEDKKYSILRTTRVLKPRMVITVEPGCYFIETLINQALSDRVKSEYLVKSVIDDYRELVGGVRIEDVILITEDGCENLTPLPRTVEEIQACVGSKKIIPLAGDSAET</sequence>
<dbReference type="AlphaFoldDB" id="A0A0V0TLJ7"/>
<dbReference type="InterPro" id="IPR018253">
    <property type="entry name" value="DnaJ_domain_CS"/>
</dbReference>
<feature type="region of interest" description="Disordered" evidence="20">
    <location>
        <begin position="367"/>
        <end position="387"/>
    </location>
</feature>
<evidence type="ECO:0000256" key="10">
    <source>
        <dbReference type="ARBA" id="ARBA00023049"/>
    </source>
</evidence>
<evidence type="ECO:0000256" key="2">
    <source>
        <dbReference type="ARBA" id="ARBA00011738"/>
    </source>
</evidence>
<dbReference type="CDD" id="cd01087">
    <property type="entry name" value="Prolidase"/>
    <property type="match status" value="1"/>
</dbReference>
<dbReference type="OrthoDB" id="10261878at2759"/>
<dbReference type="InterPro" id="IPR036005">
    <property type="entry name" value="Creatinase/aminopeptidase-like"/>
</dbReference>
<dbReference type="GO" id="GO:0102009">
    <property type="term" value="F:proline dipeptidase activity"/>
    <property type="evidence" value="ECO:0007669"/>
    <property type="project" value="UniProtKB-EC"/>
</dbReference>
<keyword evidence="24" id="KW-1185">Reference proteome</keyword>
<evidence type="ECO:0000256" key="15">
    <source>
        <dbReference type="ARBA" id="ARBA00044252"/>
    </source>
</evidence>
<evidence type="ECO:0000256" key="20">
    <source>
        <dbReference type="SAM" id="MobiDB-lite"/>
    </source>
</evidence>
<dbReference type="EC" id="3.4.13.9" evidence="13"/>
<dbReference type="CDD" id="cd10747">
    <property type="entry name" value="DnaJ_C"/>
    <property type="match status" value="1"/>
</dbReference>
<dbReference type="EMBL" id="JYDJ01000217">
    <property type="protein sequence ID" value="KRX39903.1"/>
    <property type="molecule type" value="Genomic_DNA"/>
</dbReference>
<dbReference type="Gene3D" id="2.60.260.20">
    <property type="entry name" value="Urease metallochaperone UreE, N-terminal domain"/>
    <property type="match status" value="2"/>
</dbReference>
<evidence type="ECO:0000256" key="16">
    <source>
        <dbReference type="ARBA" id="ARBA00044284"/>
    </source>
</evidence>
<dbReference type="STRING" id="144512.A0A0V0TLJ7"/>
<keyword evidence="9" id="KW-0224">Dipeptidase</keyword>